<name>A0AAW8XYI3_9ENTR</name>
<accession>A0AAW8XYI3</accession>
<dbReference type="RefSeq" id="WP_270802322.1">
    <property type="nucleotide sequence ID" value="NZ_JAWHZD010000024.1"/>
</dbReference>
<reference evidence="1" key="1">
    <citation type="submission" date="2023-10" db="EMBL/GenBank/DDBJ databases">
        <title>Surveillance and assessment of the effects of hospital wastewater treatment on clearance of pathogenic bacterial and antimicrobial resistance genes.</title>
        <authorList>
            <person name="Wu Y."/>
        </authorList>
    </citation>
    <scope>NUCLEOTIDE SEQUENCE</scope>
    <source>
        <strain evidence="1">23-M-SRM-33-1</strain>
    </source>
</reference>
<protein>
    <submittedName>
        <fullName evidence="1">Uncharacterized protein</fullName>
    </submittedName>
</protein>
<evidence type="ECO:0000313" key="1">
    <source>
        <dbReference type="EMBL" id="MDV0844436.1"/>
    </source>
</evidence>
<evidence type="ECO:0000313" key="2">
    <source>
        <dbReference type="Proteomes" id="UP001284547"/>
    </source>
</evidence>
<sequence>MGLPDSYTLTETLDKLRYVLTETRRTGALELLDKAVSKSREDDAYAKQLEVALLRGSTLECRELFAVFGDYIAPPRETFPPYPHMDAVNGIDSGMLAVKLEGQTPGAMQESIDFVKLMRGIA</sequence>
<organism evidence="1 2">
    <name type="scientific">Klebsiella quasipneumoniae subsp. quasipneumoniae</name>
    <dbReference type="NCBI Taxonomy" id="1667327"/>
    <lineage>
        <taxon>Bacteria</taxon>
        <taxon>Pseudomonadati</taxon>
        <taxon>Pseudomonadota</taxon>
        <taxon>Gammaproteobacteria</taxon>
        <taxon>Enterobacterales</taxon>
        <taxon>Enterobacteriaceae</taxon>
        <taxon>Klebsiella/Raoultella group</taxon>
        <taxon>Klebsiella</taxon>
        <taxon>Klebsiella pneumoniae complex</taxon>
    </lineage>
</organism>
<comment type="caution">
    <text evidence="1">The sequence shown here is derived from an EMBL/GenBank/DDBJ whole genome shotgun (WGS) entry which is preliminary data.</text>
</comment>
<dbReference type="AlphaFoldDB" id="A0AAW8XYI3"/>
<dbReference type="EMBL" id="JAWHZD010000024">
    <property type="protein sequence ID" value="MDV0844436.1"/>
    <property type="molecule type" value="Genomic_DNA"/>
</dbReference>
<proteinExistence type="predicted"/>
<dbReference type="Proteomes" id="UP001284547">
    <property type="component" value="Unassembled WGS sequence"/>
</dbReference>
<gene>
    <name evidence="1" type="ORF">RZP41_24810</name>
</gene>